<accession>A0A923LH37</accession>
<evidence type="ECO:0000256" key="3">
    <source>
        <dbReference type="ARBA" id="ARBA00022729"/>
    </source>
</evidence>
<proteinExistence type="inferred from homology"/>
<dbReference type="Pfam" id="PF13407">
    <property type="entry name" value="Peripla_BP_4"/>
    <property type="match status" value="1"/>
</dbReference>
<protein>
    <submittedName>
        <fullName evidence="7">Substrate-binding domain-containing protein</fullName>
    </submittedName>
</protein>
<feature type="signal peptide" evidence="5">
    <location>
        <begin position="1"/>
        <end position="19"/>
    </location>
</feature>
<comment type="subcellular location">
    <subcellularLocation>
        <location evidence="1">Cell envelope</location>
    </subcellularLocation>
</comment>
<reference evidence="7" key="1">
    <citation type="submission" date="2020-08" db="EMBL/GenBank/DDBJ databases">
        <title>Genome public.</title>
        <authorList>
            <person name="Liu C."/>
            <person name="Sun Q."/>
        </authorList>
    </citation>
    <scope>NUCLEOTIDE SEQUENCE</scope>
    <source>
        <strain evidence="7">NSJ-55</strain>
    </source>
</reference>
<dbReference type="PANTHER" id="PTHR46847:SF1">
    <property type="entry name" value="D-ALLOSE-BINDING PERIPLASMIC PROTEIN-RELATED"/>
    <property type="match status" value="1"/>
</dbReference>
<dbReference type="AlphaFoldDB" id="A0A923LH37"/>
<comment type="caution">
    <text evidence="7">The sequence shown here is derived from an EMBL/GenBank/DDBJ whole genome shotgun (WGS) entry which is preliminary data.</text>
</comment>
<name>A0A923LH37_9FIRM</name>
<evidence type="ECO:0000256" key="4">
    <source>
        <dbReference type="SAM" id="MobiDB-lite"/>
    </source>
</evidence>
<evidence type="ECO:0000313" key="7">
    <source>
        <dbReference type="EMBL" id="MBC5688541.1"/>
    </source>
</evidence>
<dbReference type="PROSITE" id="PS51257">
    <property type="entry name" value="PROKAR_LIPOPROTEIN"/>
    <property type="match status" value="1"/>
</dbReference>
<gene>
    <name evidence="7" type="ORF">H8S37_06295</name>
</gene>
<sequence>MKKRQILLATIMVTCMALCGCSGGTKEAEDKSETAQLSEKSTDSEGGLERKKIGVAFMKSDPFMVPLAQGMKDVCEENGMELIEYYADNDIETQISQCDDLLQQDIDGLIVMPVDYEGITPALEAAEKAGVPVVSVDAEAAAKEKTIAYIASDNYKAGQLCAENVLETLDGGKVVILSHPEIKCTIDRQAGFEETLAQNENFEIIAEQPCKGLMDQAMNAMDNIIQANPDIDVVFAINDGSSQGAIASLQAAGMIDDVQVYGIDGQQQQADYIMEGLLTAEAAQRPYDMGKGAAELLIKHFNGESYEYENLLDVDLITEENAADYEGF</sequence>
<dbReference type="InterPro" id="IPR028082">
    <property type="entry name" value="Peripla_BP_I"/>
</dbReference>
<feature type="region of interest" description="Disordered" evidence="4">
    <location>
        <begin position="26"/>
        <end position="47"/>
    </location>
</feature>
<dbReference type="SUPFAM" id="SSF53822">
    <property type="entry name" value="Periplasmic binding protein-like I"/>
    <property type="match status" value="1"/>
</dbReference>
<keyword evidence="8" id="KW-1185">Reference proteome</keyword>
<keyword evidence="3 5" id="KW-0732">Signal</keyword>
<dbReference type="GO" id="GO:0030313">
    <property type="term" value="C:cell envelope"/>
    <property type="evidence" value="ECO:0007669"/>
    <property type="project" value="UniProtKB-SubCell"/>
</dbReference>
<evidence type="ECO:0000313" key="8">
    <source>
        <dbReference type="Proteomes" id="UP000652477"/>
    </source>
</evidence>
<feature type="domain" description="Periplasmic binding protein" evidence="6">
    <location>
        <begin position="59"/>
        <end position="304"/>
    </location>
</feature>
<organism evidence="7 8">
    <name type="scientific">Mediterraneibacter hominis</name>
    <dbReference type="NCBI Taxonomy" id="2763054"/>
    <lineage>
        <taxon>Bacteria</taxon>
        <taxon>Bacillati</taxon>
        <taxon>Bacillota</taxon>
        <taxon>Clostridia</taxon>
        <taxon>Lachnospirales</taxon>
        <taxon>Lachnospiraceae</taxon>
        <taxon>Mediterraneibacter</taxon>
    </lineage>
</organism>
<dbReference type="PANTHER" id="PTHR46847">
    <property type="entry name" value="D-ALLOSE-BINDING PERIPLASMIC PROTEIN-RELATED"/>
    <property type="match status" value="1"/>
</dbReference>
<dbReference type="RefSeq" id="WP_186875148.1">
    <property type="nucleotide sequence ID" value="NZ_JACOPF010000001.1"/>
</dbReference>
<dbReference type="Proteomes" id="UP000652477">
    <property type="component" value="Unassembled WGS sequence"/>
</dbReference>
<comment type="similarity">
    <text evidence="2">Belongs to the bacterial solute-binding protein 2 family.</text>
</comment>
<feature type="chain" id="PRO_5039159553" evidence="5">
    <location>
        <begin position="20"/>
        <end position="328"/>
    </location>
</feature>
<dbReference type="EMBL" id="JACOPF010000001">
    <property type="protein sequence ID" value="MBC5688541.1"/>
    <property type="molecule type" value="Genomic_DNA"/>
</dbReference>
<dbReference type="Gene3D" id="3.40.50.2300">
    <property type="match status" value="2"/>
</dbReference>
<evidence type="ECO:0000256" key="1">
    <source>
        <dbReference type="ARBA" id="ARBA00004196"/>
    </source>
</evidence>
<evidence type="ECO:0000256" key="2">
    <source>
        <dbReference type="ARBA" id="ARBA00007639"/>
    </source>
</evidence>
<evidence type="ECO:0000259" key="6">
    <source>
        <dbReference type="Pfam" id="PF13407"/>
    </source>
</evidence>
<dbReference type="InterPro" id="IPR025997">
    <property type="entry name" value="SBP_2_dom"/>
</dbReference>
<evidence type="ECO:0000256" key="5">
    <source>
        <dbReference type="SAM" id="SignalP"/>
    </source>
</evidence>
<dbReference type="GO" id="GO:0030246">
    <property type="term" value="F:carbohydrate binding"/>
    <property type="evidence" value="ECO:0007669"/>
    <property type="project" value="UniProtKB-ARBA"/>
</dbReference>